<keyword evidence="2" id="KW-0813">Transport</keyword>
<name>A0ABM6Z2K1_9ACTO</name>
<evidence type="ECO:0000256" key="2">
    <source>
        <dbReference type="ARBA" id="ARBA00022448"/>
    </source>
</evidence>
<evidence type="ECO:0000256" key="3">
    <source>
        <dbReference type="ARBA" id="ARBA00022692"/>
    </source>
</evidence>
<gene>
    <name evidence="8" type="ORF">D5R93_03780</name>
</gene>
<dbReference type="PRINTS" id="PR00447">
    <property type="entry name" value="NATRESASSCMP"/>
</dbReference>
<dbReference type="NCBIfam" id="TIGR01197">
    <property type="entry name" value="nramp"/>
    <property type="match status" value="1"/>
</dbReference>
<dbReference type="Pfam" id="PF01566">
    <property type="entry name" value="Nramp"/>
    <property type="match status" value="2"/>
</dbReference>
<feature type="region of interest" description="Disordered" evidence="6">
    <location>
        <begin position="1"/>
        <end position="38"/>
    </location>
</feature>
<feature type="transmembrane region" description="Helical" evidence="7">
    <location>
        <begin position="326"/>
        <end position="351"/>
    </location>
</feature>
<feature type="compositionally biased region" description="Pro residues" evidence="6">
    <location>
        <begin position="7"/>
        <end position="17"/>
    </location>
</feature>
<keyword evidence="3 7" id="KW-0812">Transmembrane</keyword>
<feature type="transmembrane region" description="Helical" evidence="7">
    <location>
        <begin position="239"/>
        <end position="258"/>
    </location>
</feature>
<feature type="transmembrane region" description="Helical" evidence="7">
    <location>
        <begin position="432"/>
        <end position="452"/>
    </location>
</feature>
<accession>A0ABM6Z2K1</accession>
<sequence>MSSNPGTAPPSATPPPLDGASAPTRTRPEHGATTGAPLDDPVAQIAARHAASHPRPPRHRLLALLGPAFVAAVAYVDPGNVAANITAGARYGYLLVWVLVAANAMAVLIQYQSAKLGIVTGRSLPQVLGERLGRPARLAYWAQAELVAAATDLAEVIGGAIALNLLLGLPLLTGGLIVGVASMALLALQERRSQRTFEGVVVTLLIVVTIGFLGGLVVAPPDWGGTLAGLVPRLEGTGSLLVAASMLGATVMPHAIYLHSSLVRDHNHELSAAGEASQAVGATSTSGAPQEHPGPGKTVYAACTAPTATTGPGSTSRLLHATRVDVVWALIVAGAVNIALLLLAASALAGARGTDTIEGAHAAITASLGPAVGTVFAIGLLASGLASTSVGAYAGSEIMAGLLHTRVPLLLRRGVTLVPALVIIAVGAEPTWALVLSQVVLSFGIPLAVVPLMRLTGSARVMGQWRDSAPLRWSARAAAALIVALNLALVSLTLSGQA</sequence>
<feature type="transmembrane region" description="Helical" evidence="7">
    <location>
        <begin position="407"/>
        <end position="426"/>
    </location>
</feature>
<keyword evidence="5 7" id="KW-0472">Membrane</keyword>
<evidence type="ECO:0000256" key="1">
    <source>
        <dbReference type="ARBA" id="ARBA00004141"/>
    </source>
</evidence>
<comment type="subcellular location">
    <subcellularLocation>
        <location evidence="1">Membrane</location>
        <topology evidence="1">Multi-pass membrane protein</topology>
    </subcellularLocation>
</comment>
<reference evidence="8 9" key="1">
    <citation type="submission" date="2018-09" db="EMBL/GenBank/DDBJ databases">
        <authorList>
            <person name="Li J."/>
        </authorList>
    </citation>
    <scope>NUCLEOTIDE SEQUENCE [LARGE SCALE GENOMIC DNA]</scope>
    <source>
        <strain evidence="8 9">2129</strain>
    </source>
</reference>
<feature type="region of interest" description="Disordered" evidence="6">
    <location>
        <begin position="274"/>
        <end position="297"/>
    </location>
</feature>
<feature type="transmembrane region" description="Helical" evidence="7">
    <location>
        <begin position="90"/>
        <end position="109"/>
    </location>
</feature>
<evidence type="ECO:0000256" key="6">
    <source>
        <dbReference type="SAM" id="MobiDB-lite"/>
    </source>
</evidence>
<evidence type="ECO:0000256" key="4">
    <source>
        <dbReference type="ARBA" id="ARBA00022989"/>
    </source>
</evidence>
<organism evidence="8 9">
    <name type="scientific">Actinomyces lilanjuaniae</name>
    <dbReference type="NCBI Taxonomy" id="2321394"/>
    <lineage>
        <taxon>Bacteria</taxon>
        <taxon>Bacillati</taxon>
        <taxon>Actinomycetota</taxon>
        <taxon>Actinomycetes</taxon>
        <taxon>Actinomycetales</taxon>
        <taxon>Actinomycetaceae</taxon>
        <taxon>Actinomyces</taxon>
    </lineage>
</organism>
<evidence type="ECO:0000256" key="7">
    <source>
        <dbReference type="SAM" id="Phobius"/>
    </source>
</evidence>
<dbReference type="EMBL" id="CP032514">
    <property type="protein sequence ID" value="AYD89396.1"/>
    <property type="molecule type" value="Genomic_DNA"/>
</dbReference>
<evidence type="ECO:0000256" key="5">
    <source>
        <dbReference type="ARBA" id="ARBA00023136"/>
    </source>
</evidence>
<feature type="transmembrane region" description="Helical" evidence="7">
    <location>
        <begin position="200"/>
        <end position="219"/>
    </location>
</feature>
<dbReference type="InterPro" id="IPR001046">
    <property type="entry name" value="NRAMP_fam"/>
</dbReference>
<evidence type="ECO:0000313" key="8">
    <source>
        <dbReference type="EMBL" id="AYD89396.1"/>
    </source>
</evidence>
<feature type="transmembrane region" description="Helical" evidence="7">
    <location>
        <begin position="473"/>
        <end position="494"/>
    </location>
</feature>
<proteinExistence type="predicted"/>
<feature type="transmembrane region" description="Helical" evidence="7">
    <location>
        <begin position="371"/>
        <end position="395"/>
    </location>
</feature>
<dbReference type="PANTHER" id="PTHR11706">
    <property type="entry name" value="SOLUTE CARRIER PROTEIN FAMILY 11 MEMBER"/>
    <property type="match status" value="1"/>
</dbReference>
<feature type="transmembrane region" description="Helical" evidence="7">
    <location>
        <begin position="61"/>
        <end position="78"/>
    </location>
</feature>
<keyword evidence="9" id="KW-1185">Reference proteome</keyword>
<dbReference type="PANTHER" id="PTHR11706:SF33">
    <property type="entry name" value="NATURAL RESISTANCE-ASSOCIATED MACROPHAGE PROTEIN 2"/>
    <property type="match status" value="1"/>
</dbReference>
<protein>
    <submittedName>
        <fullName evidence="8">Divalent metal cation transporter</fullName>
    </submittedName>
</protein>
<dbReference type="NCBIfam" id="NF037982">
    <property type="entry name" value="Nramp_1"/>
    <property type="match status" value="2"/>
</dbReference>
<keyword evidence="4 7" id="KW-1133">Transmembrane helix</keyword>
<evidence type="ECO:0000313" key="9">
    <source>
        <dbReference type="Proteomes" id="UP000273001"/>
    </source>
</evidence>
<dbReference type="Proteomes" id="UP000273001">
    <property type="component" value="Chromosome"/>
</dbReference>
<dbReference type="RefSeq" id="WP_119835867.1">
    <property type="nucleotide sequence ID" value="NZ_CP032514.1"/>
</dbReference>